<feature type="domain" description="AAA+ ATPase" evidence="2">
    <location>
        <begin position="7"/>
        <end position="221"/>
    </location>
</feature>
<sequence length="707" mass="75609">MSGLLDTARLVTLTGPAGVGKSVLARAVLEEHTARHDGTVVRVACWDGLADGGVTDALLRAAGLPDAATAREAARALALRTAHPCVSDRGRGRTGRRVGRGERPGRTEQGEQGERRERLGRTDRGEQPERSERSMAPTPAPPPGSAALKALTAHCRRHRLTLLLDDCDPVLDECAQLVRRLLRADPGLRIVATARRPLGLPEERVAAIAPLPVTLGEGIAGPAVELLATRTGPAAPELLVTVCQALEGSPLAIALAAHQLDRMSLPQLAVQVGVDGALFYSGPAATVRHTSLYAAHAAGYALCSPTDRRVWARLSVLPGDFDPWLAGCVCTSSDVPAAAVDGALERLRRASVVECVRDAGGAHPDTGVALPPRYRLPRAARDFGQAQLREAGEEAAARRRFRQACAALAAEAQITWQGPNQQVAVRLVEDEQHNLDAALTRPPQDAEDALGALEIAVSLWFHWAACGYRQEGRAHLDRLLLLSRDDTALRARALWLAGYLAAQEHATATAESLLDQAWRSAVMHADSDGLARIAHAHAVLALYRQDTATAVACLEEAARHHSRDPWFGPGPAHSWALLAIALAPHDPARAKTAAHHAWEARHSDGDFWLYSTILYAQALAERTHGDPAAALRACRKALVAKKLVGDPLFITGTRHMLTGLRRAARSGSGSAPPDPTPGEPWWQHRHPTGRDRKPDANGHRQAGDYAG</sequence>
<dbReference type="PANTHER" id="PTHR47691:SF3">
    <property type="entry name" value="HTH-TYPE TRANSCRIPTIONAL REGULATOR RV0890C-RELATED"/>
    <property type="match status" value="1"/>
</dbReference>
<accession>A0ABS1N2T9</accession>
<evidence type="ECO:0000256" key="1">
    <source>
        <dbReference type="SAM" id="MobiDB-lite"/>
    </source>
</evidence>
<reference evidence="3 4" key="1">
    <citation type="submission" date="2021-01" db="EMBL/GenBank/DDBJ databases">
        <title>WGS of actinomycetes isolated from Thailand.</title>
        <authorList>
            <person name="Thawai C."/>
        </authorList>
    </citation>
    <scope>NUCLEOTIDE SEQUENCE [LARGE SCALE GENOMIC DNA]</scope>
    <source>
        <strain evidence="3 4">CH9-7</strain>
    </source>
</reference>
<dbReference type="Pfam" id="PF13191">
    <property type="entry name" value="AAA_16"/>
    <property type="match status" value="1"/>
</dbReference>
<organism evidence="3 4">
    <name type="scientific">Streptomyces siderophoricus</name>
    <dbReference type="NCBI Taxonomy" id="2802281"/>
    <lineage>
        <taxon>Bacteria</taxon>
        <taxon>Bacillati</taxon>
        <taxon>Actinomycetota</taxon>
        <taxon>Actinomycetes</taxon>
        <taxon>Kitasatosporales</taxon>
        <taxon>Streptomycetaceae</taxon>
        <taxon>Streptomyces</taxon>
    </lineage>
</organism>
<dbReference type="EMBL" id="JAERRI010000028">
    <property type="protein sequence ID" value="MBL1094373.1"/>
    <property type="molecule type" value="Genomic_DNA"/>
</dbReference>
<evidence type="ECO:0000313" key="4">
    <source>
        <dbReference type="Proteomes" id="UP000629371"/>
    </source>
</evidence>
<feature type="region of interest" description="Disordered" evidence="1">
    <location>
        <begin position="85"/>
        <end position="146"/>
    </location>
</feature>
<dbReference type="InterPro" id="IPR027417">
    <property type="entry name" value="P-loop_NTPase"/>
</dbReference>
<feature type="compositionally biased region" description="Basic and acidic residues" evidence="1">
    <location>
        <begin position="99"/>
        <end position="133"/>
    </location>
</feature>
<dbReference type="InterPro" id="IPR041664">
    <property type="entry name" value="AAA_16"/>
</dbReference>
<dbReference type="SUPFAM" id="SSF52540">
    <property type="entry name" value="P-loop containing nucleoside triphosphate hydrolases"/>
    <property type="match status" value="1"/>
</dbReference>
<dbReference type="InterPro" id="IPR003593">
    <property type="entry name" value="AAA+_ATPase"/>
</dbReference>
<dbReference type="PANTHER" id="PTHR47691">
    <property type="entry name" value="REGULATOR-RELATED"/>
    <property type="match status" value="1"/>
</dbReference>
<dbReference type="SMART" id="SM00382">
    <property type="entry name" value="AAA"/>
    <property type="match status" value="1"/>
</dbReference>
<gene>
    <name evidence="3" type="ORF">JK360_34530</name>
</gene>
<name>A0ABS1N2T9_9ACTN</name>
<dbReference type="Proteomes" id="UP000629371">
    <property type="component" value="Unassembled WGS sequence"/>
</dbReference>
<dbReference type="Gene3D" id="3.40.50.300">
    <property type="entry name" value="P-loop containing nucleotide triphosphate hydrolases"/>
    <property type="match status" value="1"/>
</dbReference>
<feature type="region of interest" description="Disordered" evidence="1">
    <location>
        <begin position="662"/>
        <end position="707"/>
    </location>
</feature>
<evidence type="ECO:0000313" key="3">
    <source>
        <dbReference type="EMBL" id="MBL1094373.1"/>
    </source>
</evidence>
<evidence type="ECO:0000259" key="2">
    <source>
        <dbReference type="SMART" id="SM00382"/>
    </source>
</evidence>
<comment type="caution">
    <text evidence="3">The sequence shown here is derived from an EMBL/GenBank/DDBJ whole genome shotgun (WGS) entry which is preliminary data.</text>
</comment>
<protein>
    <submittedName>
        <fullName evidence="3">AAA family ATPase</fullName>
    </submittedName>
</protein>
<proteinExistence type="predicted"/>
<keyword evidence="4" id="KW-1185">Reference proteome</keyword>
<feature type="compositionally biased region" description="Basic and acidic residues" evidence="1">
    <location>
        <begin position="688"/>
        <end position="707"/>
    </location>
</feature>